<dbReference type="PANTHER" id="PTHR43179:SF12">
    <property type="entry name" value="GALACTOFURANOSYLTRANSFERASE GLFT2"/>
    <property type="match status" value="1"/>
</dbReference>
<dbReference type="SUPFAM" id="SSF53448">
    <property type="entry name" value="Nucleotide-diphospho-sugar transferases"/>
    <property type="match status" value="1"/>
</dbReference>
<dbReference type="RefSeq" id="WP_158205132.1">
    <property type="nucleotide sequence ID" value="NZ_WSZK01000023.1"/>
</dbReference>
<gene>
    <name evidence="5" type="ORF">GQS65_13335</name>
</gene>
<dbReference type="PANTHER" id="PTHR43179">
    <property type="entry name" value="RHAMNOSYLTRANSFERASE WBBL"/>
    <property type="match status" value="1"/>
</dbReference>
<dbReference type="AlphaFoldDB" id="A0A6B0GKK1"/>
<evidence type="ECO:0000313" key="6">
    <source>
        <dbReference type="Proteomes" id="UP000451471"/>
    </source>
</evidence>
<evidence type="ECO:0000256" key="1">
    <source>
        <dbReference type="ARBA" id="ARBA00006739"/>
    </source>
</evidence>
<comment type="caution">
    <text evidence="5">The sequence shown here is derived from an EMBL/GenBank/DDBJ whole genome shotgun (WGS) entry which is preliminary data.</text>
</comment>
<feature type="domain" description="Glycosyltransferase 2-like" evidence="4">
    <location>
        <begin position="4"/>
        <end position="84"/>
    </location>
</feature>
<proteinExistence type="inferred from homology"/>
<sequence>MKLSVVVPTLNGREHLRRCLDSLRTHAPDAETLVVNGPSVDGTTGMVRDRSDVDVLVEIDERNVNVARNAGIERASGDAIAFLDYAYTVEAGWSDAIRESLDGTAGGHRASGHGPDLASVVTGPVHRSLRGGVSTESAERRAIGGRSVTYFAGGNVAFAREVLDAVDGFDEYLLTGGARDAAHRLAAAGYDVEWLPKMTVCREETAGEIRQPSLRADGGEHQRDWYWRYRSLSYRLTKNYGTPSTAWRVTRHAFGDGGRALADVARGESSPSKWWANGSDVAVGALVGLKDGVGARFRDRSSVRNPSGLSTRGDRAVAVYDRRDGSSD</sequence>
<evidence type="ECO:0000313" key="5">
    <source>
        <dbReference type="EMBL" id="MWG35456.1"/>
    </source>
</evidence>
<dbReference type="GO" id="GO:0016757">
    <property type="term" value="F:glycosyltransferase activity"/>
    <property type="evidence" value="ECO:0007669"/>
    <property type="project" value="UniProtKB-KW"/>
</dbReference>
<evidence type="ECO:0000256" key="3">
    <source>
        <dbReference type="ARBA" id="ARBA00022679"/>
    </source>
</evidence>
<dbReference type="OrthoDB" id="196370at2157"/>
<dbReference type="InterPro" id="IPR001173">
    <property type="entry name" value="Glyco_trans_2-like"/>
</dbReference>
<name>A0A6B0GKK1_9EURY</name>
<reference evidence="5 6" key="1">
    <citation type="submission" date="2019-12" db="EMBL/GenBank/DDBJ databases">
        <title>Halocatena pleomorpha gen. nov. sp. nov., an extremely halophilic archaeon of family Halobacteriaceae isolated from saltpan soil.</title>
        <authorList>
            <person name="Pal Y."/>
            <person name="Verma A."/>
            <person name="Krishnamurthi S."/>
            <person name="Kumar P."/>
        </authorList>
    </citation>
    <scope>NUCLEOTIDE SEQUENCE [LARGE SCALE GENOMIC DNA]</scope>
    <source>
        <strain evidence="5 6">JCM 16495</strain>
    </source>
</reference>
<keyword evidence="3 5" id="KW-0808">Transferase</keyword>
<organism evidence="5 6">
    <name type="scientific">Halomarina oriensis</name>
    <dbReference type="NCBI Taxonomy" id="671145"/>
    <lineage>
        <taxon>Archaea</taxon>
        <taxon>Methanobacteriati</taxon>
        <taxon>Methanobacteriota</taxon>
        <taxon>Stenosarchaea group</taxon>
        <taxon>Halobacteria</taxon>
        <taxon>Halobacteriales</taxon>
        <taxon>Natronomonadaceae</taxon>
        <taxon>Halomarina</taxon>
    </lineage>
</organism>
<dbReference type="Gene3D" id="3.90.550.10">
    <property type="entry name" value="Spore Coat Polysaccharide Biosynthesis Protein SpsA, Chain A"/>
    <property type="match status" value="1"/>
</dbReference>
<keyword evidence="2" id="KW-0328">Glycosyltransferase</keyword>
<dbReference type="InterPro" id="IPR029044">
    <property type="entry name" value="Nucleotide-diphossugar_trans"/>
</dbReference>
<accession>A0A6B0GKK1</accession>
<comment type="similarity">
    <text evidence="1">Belongs to the glycosyltransferase 2 family.</text>
</comment>
<evidence type="ECO:0000256" key="2">
    <source>
        <dbReference type="ARBA" id="ARBA00022676"/>
    </source>
</evidence>
<evidence type="ECO:0000259" key="4">
    <source>
        <dbReference type="Pfam" id="PF00535"/>
    </source>
</evidence>
<dbReference type="EMBL" id="WSZK01000023">
    <property type="protein sequence ID" value="MWG35456.1"/>
    <property type="molecule type" value="Genomic_DNA"/>
</dbReference>
<dbReference type="Proteomes" id="UP000451471">
    <property type="component" value="Unassembled WGS sequence"/>
</dbReference>
<dbReference type="Pfam" id="PF00535">
    <property type="entry name" value="Glycos_transf_2"/>
    <property type="match status" value="1"/>
</dbReference>
<protein>
    <submittedName>
        <fullName evidence="5">Glycosyltransferase</fullName>
    </submittedName>
</protein>
<keyword evidence="6" id="KW-1185">Reference proteome</keyword>